<dbReference type="GO" id="GO:0005739">
    <property type="term" value="C:mitochondrion"/>
    <property type="evidence" value="ECO:0007669"/>
    <property type="project" value="TreeGrafter"/>
</dbReference>
<reference evidence="8" key="1">
    <citation type="journal article" date="2020" name="Stud. Mycol.">
        <title>101 Dothideomycetes genomes: a test case for predicting lifestyles and emergence of pathogens.</title>
        <authorList>
            <person name="Haridas S."/>
            <person name="Albert R."/>
            <person name="Binder M."/>
            <person name="Bloem J."/>
            <person name="Labutti K."/>
            <person name="Salamov A."/>
            <person name="Andreopoulos B."/>
            <person name="Baker S."/>
            <person name="Barry K."/>
            <person name="Bills G."/>
            <person name="Bluhm B."/>
            <person name="Cannon C."/>
            <person name="Castanera R."/>
            <person name="Culley D."/>
            <person name="Daum C."/>
            <person name="Ezra D."/>
            <person name="Gonzalez J."/>
            <person name="Henrissat B."/>
            <person name="Kuo A."/>
            <person name="Liang C."/>
            <person name="Lipzen A."/>
            <person name="Lutzoni F."/>
            <person name="Magnuson J."/>
            <person name="Mondo S."/>
            <person name="Nolan M."/>
            <person name="Ohm R."/>
            <person name="Pangilinan J."/>
            <person name="Park H.-J."/>
            <person name="Ramirez L."/>
            <person name="Alfaro M."/>
            <person name="Sun H."/>
            <person name="Tritt A."/>
            <person name="Yoshinaga Y."/>
            <person name="Zwiers L.-H."/>
            <person name="Turgeon B."/>
            <person name="Goodwin S."/>
            <person name="Spatafora J."/>
            <person name="Crous P."/>
            <person name="Grigoriev I."/>
        </authorList>
    </citation>
    <scope>NUCLEOTIDE SEQUENCE</scope>
    <source>
        <strain evidence="8">CBS 113389</strain>
    </source>
</reference>
<dbReference type="InterPro" id="IPR000572">
    <property type="entry name" value="OxRdtase_Mopterin-bd_dom"/>
</dbReference>
<dbReference type="GO" id="GO:0043546">
    <property type="term" value="F:molybdopterin cofactor binding"/>
    <property type="evidence" value="ECO:0007669"/>
    <property type="project" value="TreeGrafter"/>
</dbReference>
<evidence type="ECO:0000256" key="3">
    <source>
        <dbReference type="ARBA" id="ARBA00022723"/>
    </source>
</evidence>
<dbReference type="InterPro" id="IPR014756">
    <property type="entry name" value="Ig_E-set"/>
</dbReference>
<dbReference type="OrthoDB" id="10051395at2759"/>
<dbReference type="GO" id="GO:0020037">
    <property type="term" value="F:heme binding"/>
    <property type="evidence" value="ECO:0007669"/>
    <property type="project" value="TreeGrafter"/>
</dbReference>
<accession>A0A6A6Q175</accession>
<dbReference type="Proteomes" id="UP000799767">
    <property type="component" value="Unassembled WGS sequence"/>
</dbReference>
<dbReference type="Pfam" id="PF00174">
    <property type="entry name" value="Oxidored_molyb"/>
    <property type="match status" value="1"/>
</dbReference>
<protein>
    <submittedName>
        <fullName evidence="8">Oxidoreductase, molybdopterin-binding domain-containing protein</fullName>
    </submittedName>
</protein>
<dbReference type="InterPro" id="IPR008335">
    <property type="entry name" value="Mopterin_OxRdtase_euk"/>
</dbReference>
<dbReference type="RefSeq" id="XP_033591746.1">
    <property type="nucleotide sequence ID" value="XM_033738902.1"/>
</dbReference>
<dbReference type="InterPro" id="IPR036374">
    <property type="entry name" value="OxRdtase_Mopterin-bd_sf"/>
</dbReference>
<keyword evidence="3" id="KW-0479">Metal-binding</keyword>
<keyword evidence="4" id="KW-0560">Oxidoreductase</keyword>
<dbReference type="Pfam" id="PF03404">
    <property type="entry name" value="Mo-co_dimer"/>
    <property type="match status" value="1"/>
</dbReference>
<dbReference type="GeneID" id="54479903"/>
<dbReference type="GO" id="GO:0008482">
    <property type="term" value="F:sulfite oxidase activity"/>
    <property type="evidence" value="ECO:0007669"/>
    <property type="project" value="TreeGrafter"/>
</dbReference>
<evidence type="ECO:0000256" key="1">
    <source>
        <dbReference type="ARBA" id="ARBA00001924"/>
    </source>
</evidence>
<dbReference type="Gene3D" id="3.90.420.10">
    <property type="entry name" value="Oxidoreductase, molybdopterin-binding domain"/>
    <property type="match status" value="1"/>
</dbReference>
<dbReference type="SUPFAM" id="SSF56524">
    <property type="entry name" value="Oxidoreductase molybdopterin-binding domain"/>
    <property type="match status" value="1"/>
</dbReference>
<keyword evidence="9" id="KW-1185">Reference proteome</keyword>
<dbReference type="InterPro" id="IPR005066">
    <property type="entry name" value="MoCF_OxRdtse_dimer"/>
</dbReference>
<feature type="domain" description="Moybdenum cofactor oxidoreductase dimerisation" evidence="7">
    <location>
        <begin position="247"/>
        <end position="339"/>
    </location>
</feature>
<feature type="domain" description="Oxidoreductase molybdopterin-binding" evidence="6">
    <location>
        <begin position="61"/>
        <end position="225"/>
    </location>
</feature>
<comment type="cofactor">
    <cofactor evidence="1">
        <name>Mo-molybdopterin</name>
        <dbReference type="ChEBI" id="CHEBI:71302"/>
    </cofactor>
</comment>
<dbReference type="GO" id="GO:0006790">
    <property type="term" value="P:sulfur compound metabolic process"/>
    <property type="evidence" value="ECO:0007669"/>
    <property type="project" value="TreeGrafter"/>
</dbReference>
<name>A0A6A6Q175_9PEZI</name>
<dbReference type="EMBL" id="MU001633">
    <property type="protein sequence ID" value="KAF2485177.1"/>
    <property type="molecule type" value="Genomic_DNA"/>
</dbReference>
<evidence type="ECO:0000313" key="8">
    <source>
        <dbReference type="EMBL" id="KAF2485177.1"/>
    </source>
</evidence>
<evidence type="ECO:0000256" key="4">
    <source>
        <dbReference type="ARBA" id="ARBA00023002"/>
    </source>
</evidence>
<sequence>MASAIGDLHRSDFEPAPGNGEERQAFVQMNPNRTQIREPPPPHELNGFLTSEDALFQTLHMGAAEVDEDKWMLVVDGIVERPYAITLQQLRQLPSKTLTSFHECYGSPLLPPKKALSRIGNVRWTGVPLHSLIAAAKPHPQASFVWSEGLDRGKFGPVEADRYQKDLPMDKALSAEVLVAYQMNSQPLGRNRGGPVRLVVPGWFGTNSTKWLSRLSVQDRRAPGPFTTTLYNERHPADDPECESRPVWKVQPNSIIVAPTPETNIHGPEVLVEGWAWCCDSKGIGGVGVSVDEGQQWVMAEIGNREDFSWQRFRARLQLSPGSHVVLARARSPSGRSQPMGEGRNHVHRVPIVVR</sequence>
<gene>
    <name evidence="8" type="ORF">BDY17DRAFT_98212</name>
</gene>
<dbReference type="PANTHER" id="PTHR19372">
    <property type="entry name" value="SULFITE REDUCTASE"/>
    <property type="match status" value="1"/>
</dbReference>
<feature type="region of interest" description="Disordered" evidence="5">
    <location>
        <begin position="1"/>
        <end position="20"/>
    </location>
</feature>
<dbReference type="GO" id="GO:0030151">
    <property type="term" value="F:molybdenum ion binding"/>
    <property type="evidence" value="ECO:0007669"/>
    <property type="project" value="InterPro"/>
</dbReference>
<proteinExistence type="predicted"/>
<organism evidence="8 9">
    <name type="scientific">Neohortaea acidophila</name>
    <dbReference type="NCBI Taxonomy" id="245834"/>
    <lineage>
        <taxon>Eukaryota</taxon>
        <taxon>Fungi</taxon>
        <taxon>Dikarya</taxon>
        <taxon>Ascomycota</taxon>
        <taxon>Pezizomycotina</taxon>
        <taxon>Dothideomycetes</taxon>
        <taxon>Dothideomycetidae</taxon>
        <taxon>Mycosphaerellales</taxon>
        <taxon>Teratosphaeriaceae</taxon>
        <taxon>Neohortaea</taxon>
    </lineage>
</organism>
<dbReference type="PANTHER" id="PTHR19372:SF7">
    <property type="entry name" value="SULFITE OXIDASE, MITOCHONDRIAL"/>
    <property type="match status" value="1"/>
</dbReference>
<evidence type="ECO:0000259" key="6">
    <source>
        <dbReference type="Pfam" id="PF00174"/>
    </source>
</evidence>
<dbReference type="AlphaFoldDB" id="A0A6A6Q175"/>
<evidence type="ECO:0000256" key="5">
    <source>
        <dbReference type="SAM" id="MobiDB-lite"/>
    </source>
</evidence>
<dbReference type="Gene3D" id="2.60.40.650">
    <property type="match status" value="1"/>
</dbReference>
<dbReference type="SUPFAM" id="SSF81296">
    <property type="entry name" value="E set domains"/>
    <property type="match status" value="1"/>
</dbReference>
<evidence type="ECO:0000313" key="9">
    <source>
        <dbReference type="Proteomes" id="UP000799767"/>
    </source>
</evidence>
<evidence type="ECO:0000256" key="2">
    <source>
        <dbReference type="ARBA" id="ARBA00022505"/>
    </source>
</evidence>
<dbReference type="PRINTS" id="PR00407">
    <property type="entry name" value="EUMOPTERIN"/>
</dbReference>
<evidence type="ECO:0000259" key="7">
    <source>
        <dbReference type="Pfam" id="PF03404"/>
    </source>
</evidence>
<keyword evidence="2" id="KW-0500">Molybdenum</keyword>